<protein>
    <recommendedName>
        <fullName evidence="4">Fimbrillin family protein</fullName>
    </recommendedName>
</protein>
<name>A0A0F5IXV7_9BACT</name>
<keyword evidence="1" id="KW-0732">Signal</keyword>
<reference evidence="2 3" key="1">
    <citation type="submission" date="2013-04" db="EMBL/GenBank/DDBJ databases">
        <title>The Genome Sequence of Parabacteroides gordonii DSM 23371.</title>
        <authorList>
            <consortium name="The Broad Institute Genomics Platform"/>
            <person name="Earl A."/>
            <person name="Ward D."/>
            <person name="Feldgarden M."/>
            <person name="Gevers D."/>
            <person name="Martens E."/>
            <person name="Sakamoto M."/>
            <person name="Benno Y."/>
            <person name="Suzuki N."/>
            <person name="Matsunaga N."/>
            <person name="Koshihara K."/>
            <person name="Seki M."/>
            <person name="Komiya H."/>
            <person name="Walker B."/>
            <person name="Young S."/>
            <person name="Zeng Q."/>
            <person name="Gargeya S."/>
            <person name="Fitzgerald M."/>
            <person name="Haas B."/>
            <person name="Abouelleil A."/>
            <person name="Allen A.W."/>
            <person name="Alvarado L."/>
            <person name="Arachchi H.M."/>
            <person name="Berlin A.M."/>
            <person name="Chapman S.B."/>
            <person name="Gainer-Dewar J."/>
            <person name="Goldberg J."/>
            <person name="Griggs A."/>
            <person name="Gujja S."/>
            <person name="Hansen M."/>
            <person name="Howarth C."/>
            <person name="Imamovic A."/>
            <person name="Ireland A."/>
            <person name="Larimer J."/>
            <person name="McCowan C."/>
            <person name="Murphy C."/>
            <person name="Pearson M."/>
            <person name="Poon T.W."/>
            <person name="Priest M."/>
            <person name="Roberts A."/>
            <person name="Saif S."/>
            <person name="Shea T."/>
            <person name="Sisk P."/>
            <person name="Sykes S."/>
            <person name="Wortman J."/>
            <person name="Nusbaum C."/>
            <person name="Birren B."/>
        </authorList>
    </citation>
    <scope>NUCLEOTIDE SEQUENCE [LARGE SCALE GENOMIC DNA]</scope>
    <source>
        <strain evidence="2 3">MS-1</strain>
    </source>
</reference>
<keyword evidence="3" id="KW-1185">Reference proteome</keyword>
<organism evidence="2 3">
    <name type="scientific">Parabacteroides gordonii MS-1 = DSM 23371</name>
    <dbReference type="NCBI Taxonomy" id="1203610"/>
    <lineage>
        <taxon>Bacteria</taxon>
        <taxon>Pseudomonadati</taxon>
        <taxon>Bacteroidota</taxon>
        <taxon>Bacteroidia</taxon>
        <taxon>Bacteroidales</taxon>
        <taxon>Tannerellaceae</taxon>
        <taxon>Parabacteroides</taxon>
    </lineage>
</organism>
<proteinExistence type="predicted"/>
<dbReference type="HOGENOM" id="CLU_076292_0_0_10"/>
<accession>A0A0F5IXV7</accession>
<feature type="chain" id="PRO_5002488197" description="Fimbrillin family protein" evidence="1">
    <location>
        <begin position="22"/>
        <end position="331"/>
    </location>
</feature>
<feature type="signal peptide" evidence="1">
    <location>
        <begin position="1"/>
        <end position="21"/>
    </location>
</feature>
<evidence type="ECO:0008006" key="4">
    <source>
        <dbReference type="Google" id="ProtNLM"/>
    </source>
</evidence>
<dbReference type="EMBL" id="AQHW01000020">
    <property type="protein sequence ID" value="KKB50476.1"/>
    <property type="molecule type" value="Genomic_DNA"/>
</dbReference>
<dbReference type="STRING" id="1203610.HMPREF1536_04012"/>
<evidence type="ECO:0000256" key="1">
    <source>
        <dbReference type="SAM" id="SignalP"/>
    </source>
</evidence>
<comment type="caution">
    <text evidence="2">The sequence shown here is derived from an EMBL/GenBank/DDBJ whole genome shotgun (WGS) entry which is preliminary data.</text>
</comment>
<dbReference type="PATRIC" id="fig|1203610.3.peg.4089"/>
<dbReference type="Pfam" id="PF13149">
    <property type="entry name" value="Mfa_like_1"/>
    <property type="match status" value="1"/>
</dbReference>
<dbReference type="PROSITE" id="PS51257">
    <property type="entry name" value="PROKAR_LIPOPROTEIN"/>
    <property type="match status" value="1"/>
</dbReference>
<dbReference type="InterPro" id="IPR025049">
    <property type="entry name" value="Mfa-like_1"/>
</dbReference>
<evidence type="ECO:0000313" key="2">
    <source>
        <dbReference type="EMBL" id="KKB50476.1"/>
    </source>
</evidence>
<dbReference type="CDD" id="cd13120">
    <property type="entry name" value="BF2867_like_N"/>
    <property type="match status" value="1"/>
</dbReference>
<dbReference type="Proteomes" id="UP000033035">
    <property type="component" value="Unassembled WGS sequence"/>
</dbReference>
<gene>
    <name evidence="2" type="ORF">HMPREF1536_04012</name>
</gene>
<dbReference type="RefSeq" id="WP_028729452.1">
    <property type="nucleotide sequence ID" value="NZ_KE386763.1"/>
</dbReference>
<dbReference type="AlphaFoldDB" id="A0A0F5IXV7"/>
<dbReference type="Gene3D" id="2.60.40.2630">
    <property type="match status" value="1"/>
</dbReference>
<evidence type="ECO:0000313" key="3">
    <source>
        <dbReference type="Proteomes" id="UP000033035"/>
    </source>
</evidence>
<sequence length="331" mass="34670">MKTTYLILSIPFLLLSAAGCTSDELQDKPITNEKGEYAINFNGNMDLTLTKATTTEVATGVKATISAYTQSADVTSAQAIVSKGYTVGSTAGTFVGDADFVMYLPKGDYDFYAISCNSTATVPTFTSGVSEVLSNGVDYIYAKPTPATTVPATTNVTLAFQRKAVLIEIKVKGSDTDGLELTEWQSTNPATITPPVTTGCTMALATGIIPPAGSIDTEQSGEVYKAAMTTGEVSGKETTATYTMLPVVASQTLKVKFKVKVKIGGRTAEDKTYTADLTAPNNSDNGNATAFLSGKKYTYNAILKANKITFTGATVADWGTVAGSDPTVTEP</sequence>